<dbReference type="SUPFAM" id="SSF55486">
    <property type="entry name" value="Metalloproteases ('zincins'), catalytic domain"/>
    <property type="match status" value="1"/>
</dbReference>
<keyword evidence="4" id="KW-0862">Zinc</keyword>
<dbReference type="GeneID" id="301047603"/>
<dbReference type="RefSeq" id="WP_020280834.1">
    <property type="nucleotide sequence ID" value="NZ_AZED01000011.1"/>
</dbReference>
<dbReference type="InterPro" id="IPR024079">
    <property type="entry name" value="MetalloPept_cat_dom_sf"/>
</dbReference>
<keyword evidence="5" id="KW-0482">Metalloprotease</keyword>
<name>S4NKD6_9LACO</name>
<dbReference type="Pfam" id="PF00413">
    <property type="entry name" value="Peptidase_M10"/>
    <property type="match status" value="1"/>
</dbReference>
<feature type="compositionally biased region" description="Polar residues" evidence="6">
    <location>
        <begin position="59"/>
        <end position="68"/>
    </location>
</feature>
<evidence type="ECO:0000256" key="1">
    <source>
        <dbReference type="ARBA" id="ARBA00022670"/>
    </source>
</evidence>
<dbReference type="Proteomes" id="UP000016361">
    <property type="component" value="Unassembled WGS sequence"/>
</dbReference>
<feature type="region of interest" description="Disordered" evidence="6">
    <location>
        <begin position="43"/>
        <end position="68"/>
    </location>
</feature>
<dbReference type="PANTHER" id="PTHR10201">
    <property type="entry name" value="MATRIX METALLOPROTEINASE"/>
    <property type="match status" value="1"/>
</dbReference>
<evidence type="ECO:0000256" key="6">
    <source>
        <dbReference type="SAM" id="MobiDB-lite"/>
    </source>
</evidence>
<dbReference type="Gene3D" id="3.40.390.10">
    <property type="entry name" value="Collagenase (Catalytic Domain)"/>
    <property type="match status" value="1"/>
</dbReference>
<evidence type="ECO:0000259" key="7">
    <source>
        <dbReference type="SMART" id="SM00235"/>
    </source>
</evidence>
<evidence type="ECO:0000256" key="5">
    <source>
        <dbReference type="ARBA" id="ARBA00023049"/>
    </source>
</evidence>
<dbReference type="eggNOG" id="COG5549">
    <property type="taxonomic scope" value="Bacteria"/>
</dbReference>
<dbReference type="EMBL" id="BASH01000002">
    <property type="protein sequence ID" value="GAD16381.1"/>
    <property type="molecule type" value="Genomic_DNA"/>
</dbReference>
<reference evidence="9" key="1">
    <citation type="journal article" date="2013" name="Genome Announc.">
        <title>Draft Genome Sequence of D-Branched-Chain Amino Acid Producer Lactobacillus otakiensis JCM 15040T, Isolated from a Traditional Japanese Pickle.</title>
        <authorList>
            <person name="Doi K."/>
            <person name="Mori K."/>
            <person name="Mutaguchi Y."/>
            <person name="Tashiro K."/>
            <person name="Fujino Y."/>
            <person name="Ohmori T."/>
            <person name="Kuhara S."/>
            <person name="Ohshima T."/>
        </authorList>
    </citation>
    <scope>NUCLEOTIDE SEQUENCE [LARGE SCALE GENOMIC DNA]</scope>
    <source>
        <strain evidence="9">JCM 15040</strain>
    </source>
</reference>
<organism evidence="8 9">
    <name type="scientific">Lentilactobacillus otakiensis DSM 19908 = JCM 15040</name>
    <dbReference type="NCBI Taxonomy" id="1423780"/>
    <lineage>
        <taxon>Bacteria</taxon>
        <taxon>Bacillati</taxon>
        <taxon>Bacillota</taxon>
        <taxon>Bacilli</taxon>
        <taxon>Lactobacillales</taxon>
        <taxon>Lactobacillaceae</taxon>
        <taxon>Lentilactobacillus</taxon>
    </lineage>
</organism>
<feature type="domain" description="Peptidase metallopeptidase" evidence="7">
    <location>
        <begin position="91"/>
        <end position="237"/>
    </location>
</feature>
<dbReference type="STRING" id="1423780.FD05_GL000321"/>
<proteinExistence type="predicted"/>
<keyword evidence="3" id="KW-0378">Hydrolase</keyword>
<evidence type="ECO:0000313" key="9">
    <source>
        <dbReference type="Proteomes" id="UP000016361"/>
    </source>
</evidence>
<dbReference type="SMART" id="SM00235">
    <property type="entry name" value="ZnMc"/>
    <property type="match status" value="1"/>
</dbReference>
<sequence>MKRFLAFLVTGLAFILTFSATIGLGVTIAKIDPQMNTTIAYAKRVKPKKPQKVQPKQPANSVKTAPQPQDITVPVATVPQAKPAVTVPTPAKYRWASTTITYTIQTPSNYYRDIWQQAVSAWNETQQVNLVPATNDKADITLTVDATDNLNYAGMTTVRYFSETKNDLHLLAPTTSTIYSNNCDLYQYTTLERVHVGEHELGHSLGLGHSSDPSSIMYPTVCDNEITSGDVAGLVQAYK</sequence>
<dbReference type="AlphaFoldDB" id="S4NKD6"/>
<evidence type="ECO:0000256" key="2">
    <source>
        <dbReference type="ARBA" id="ARBA00022723"/>
    </source>
</evidence>
<dbReference type="GO" id="GO:0004222">
    <property type="term" value="F:metalloendopeptidase activity"/>
    <property type="evidence" value="ECO:0007669"/>
    <property type="project" value="InterPro"/>
</dbReference>
<dbReference type="InterPro" id="IPR021190">
    <property type="entry name" value="Pept_M10A"/>
</dbReference>
<protein>
    <submittedName>
        <fullName evidence="8">Peptidase M10A and M12B matrixinand adamalysin</fullName>
    </submittedName>
</protein>
<dbReference type="GO" id="GO:0006508">
    <property type="term" value="P:proteolysis"/>
    <property type="evidence" value="ECO:0007669"/>
    <property type="project" value="UniProtKB-KW"/>
</dbReference>
<dbReference type="PATRIC" id="fig|1423780.4.peg.323"/>
<dbReference type="OrthoDB" id="2148705at2"/>
<gene>
    <name evidence="8" type="ORF">LOT_0919</name>
</gene>
<accession>S4NKD6</accession>
<dbReference type="PRINTS" id="PR00138">
    <property type="entry name" value="MATRIXIN"/>
</dbReference>
<dbReference type="GO" id="GO:0031012">
    <property type="term" value="C:extracellular matrix"/>
    <property type="evidence" value="ECO:0007669"/>
    <property type="project" value="InterPro"/>
</dbReference>
<dbReference type="PANTHER" id="PTHR10201:SF323">
    <property type="entry name" value="MATRIX METALLOPROTEINASE-21"/>
    <property type="match status" value="1"/>
</dbReference>
<keyword evidence="2" id="KW-0479">Metal-binding</keyword>
<evidence type="ECO:0000313" key="8">
    <source>
        <dbReference type="EMBL" id="GAD16381.1"/>
    </source>
</evidence>
<keyword evidence="9" id="KW-1185">Reference proteome</keyword>
<dbReference type="GO" id="GO:0008270">
    <property type="term" value="F:zinc ion binding"/>
    <property type="evidence" value="ECO:0007669"/>
    <property type="project" value="InterPro"/>
</dbReference>
<dbReference type="InterPro" id="IPR006026">
    <property type="entry name" value="Peptidase_Metallo"/>
</dbReference>
<keyword evidence="1" id="KW-0645">Protease</keyword>
<dbReference type="InterPro" id="IPR001818">
    <property type="entry name" value="Pept_M10_metallopeptidase"/>
</dbReference>
<comment type="caution">
    <text evidence="8">The sequence shown here is derived from an EMBL/GenBank/DDBJ whole genome shotgun (WGS) entry which is preliminary data.</text>
</comment>
<evidence type="ECO:0000256" key="3">
    <source>
        <dbReference type="ARBA" id="ARBA00022801"/>
    </source>
</evidence>
<evidence type="ECO:0000256" key="4">
    <source>
        <dbReference type="ARBA" id="ARBA00022833"/>
    </source>
</evidence>